<gene>
    <name evidence="2" type="ORF">NU887_19920</name>
</gene>
<evidence type="ECO:0000313" key="2">
    <source>
        <dbReference type="EMBL" id="MCR9017313.1"/>
    </source>
</evidence>
<dbReference type="EMBL" id="JANSUY010000027">
    <property type="protein sequence ID" value="MCR9017313.1"/>
    <property type="molecule type" value="Genomic_DNA"/>
</dbReference>
<reference evidence="2" key="1">
    <citation type="submission" date="2022-08" db="EMBL/GenBank/DDBJ databases">
        <authorList>
            <person name="Zhang D."/>
        </authorList>
    </citation>
    <scope>NUCLEOTIDE SEQUENCE</scope>
    <source>
        <strain evidence="2">XJ19-11</strain>
    </source>
</reference>
<protein>
    <recommendedName>
        <fullName evidence="4">DUF5683 domain-containing protein</fullName>
    </recommendedName>
</protein>
<comment type="caution">
    <text evidence="2">The sequence shown here is derived from an EMBL/GenBank/DDBJ whole genome shotgun (WGS) entry which is preliminary data.</text>
</comment>
<proteinExistence type="predicted"/>
<dbReference type="AlphaFoldDB" id="A0A9X2T1Z0"/>
<sequence length="321" mass="36462">MKRPRVFNFSLAVNLLCFCLLSIHSVQAQDKRSPFYQENKYADYPFITFRENFLNQPVYYINGQKAKPQEVLAYLEIMPGDAQDFAANISKLRIGSALYFAGRAVSLGTMAYLFTTELIQENYTTFFLVTLGGEVLESVGGGMERNAKMHLSNILESYNYVIDKDRLGSHYLKMKIEGNLIGQKINIYDGPNMLNKAQIRTLMENRPDMYADYEKAIRKQTFVNALDLTRLGLQLVFTWYFISPQFQSSTPNDILLPLVFTSLGLSIVSGQVRRSARNHTRSALDRYNFGDAAVPLSRNTFSNPPITNFISFGIPLEGRGK</sequence>
<evidence type="ECO:0000256" key="1">
    <source>
        <dbReference type="SAM" id="SignalP"/>
    </source>
</evidence>
<evidence type="ECO:0000313" key="3">
    <source>
        <dbReference type="Proteomes" id="UP001142175"/>
    </source>
</evidence>
<evidence type="ECO:0008006" key="4">
    <source>
        <dbReference type="Google" id="ProtNLM"/>
    </source>
</evidence>
<keyword evidence="1" id="KW-0732">Signal</keyword>
<accession>A0A9X2T1Z0</accession>
<feature type="chain" id="PRO_5040890222" description="DUF5683 domain-containing protein" evidence="1">
    <location>
        <begin position="29"/>
        <end position="321"/>
    </location>
</feature>
<name>A0A9X2T1Z0_9BACT</name>
<dbReference type="RefSeq" id="WP_258425152.1">
    <property type="nucleotide sequence ID" value="NZ_JANSUY010000027.1"/>
</dbReference>
<organism evidence="2 3">
    <name type="scientific">Aquiflexum gelatinilyticum</name>
    <dbReference type="NCBI Taxonomy" id="2961943"/>
    <lineage>
        <taxon>Bacteria</taxon>
        <taxon>Pseudomonadati</taxon>
        <taxon>Bacteroidota</taxon>
        <taxon>Cytophagia</taxon>
        <taxon>Cytophagales</taxon>
        <taxon>Cyclobacteriaceae</taxon>
        <taxon>Aquiflexum</taxon>
    </lineage>
</organism>
<dbReference type="Proteomes" id="UP001142175">
    <property type="component" value="Unassembled WGS sequence"/>
</dbReference>
<feature type="signal peptide" evidence="1">
    <location>
        <begin position="1"/>
        <end position="28"/>
    </location>
</feature>
<keyword evidence="3" id="KW-1185">Reference proteome</keyword>